<dbReference type="EMBL" id="JAUEII010000034">
    <property type="protein sequence ID" value="MDN0050347.1"/>
    <property type="molecule type" value="Genomic_DNA"/>
</dbReference>
<feature type="chain" id="PRO_5046390967" evidence="3">
    <location>
        <begin position="29"/>
        <end position="851"/>
    </location>
</feature>
<comment type="subcellular location">
    <subcellularLocation>
        <location evidence="1">Cell envelope</location>
    </subcellularLocation>
</comment>
<comment type="caution">
    <text evidence="6">The sequence shown here is derived from an EMBL/GenBank/DDBJ whole genome shotgun (WGS) entry which is preliminary data.</text>
</comment>
<feature type="domain" description="Heparinase II N-terminal" evidence="5">
    <location>
        <begin position="79"/>
        <end position="206"/>
    </location>
</feature>
<dbReference type="InterPro" id="IPR012480">
    <property type="entry name" value="Hepar_II_III_C"/>
</dbReference>
<feature type="domain" description="Heparinase II/III-like C-terminal" evidence="4">
    <location>
        <begin position="513"/>
        <end position="702"/>
    </location>
</feature>
<feature type="signal peptide" evidence="3">
    <location>
        <begin position="1"/>
        <end position="28"/>
    </location>
</feature>
<evidence type="ECO:0000259" key="5">
    <source>
        <dbReference type="Pfam" id="PF16332"/>
    </source>
</evidence>
<dbReference type="Gene3D" id="2.60.40.10">
    <property type="entry name" value="Immunoglobulins"/>
    <property type="match status" value="1"/>
</dbReference>
<evidence type="ECO:0000313" key="7">
    <source>
        <dbReference type="Proteomes" id="UP001167871"/>
    </source>
</evidence>
<gene>
    <name evidence="6" type="ORF">QVO10_13330</name>
</gene>
<protein>
    <submittedName>
        <fullName evidence="6">DUF4962 domain-containing protein</fullName>
    </submittedName>
</protein>
<dbReference type="Gene3D" id="1.50.10.100">
    <property type="entry name" value="Chondroitin AC/alginate lyase"/>
    <property type="match status" value="1"/>
</dbReference>
<keyword evidence="3" id="KW-0732">Signal</keyword>
<evidence type="ECO:0000313" key="6">
    <source>
        <dbReference type="EMBL" id="MDN0050347.1"/>
    </source>
</evidence>
<reference evidence="6" key="1">
    <citation type="submission" date="2023-06" db="EMBL/GenBank/DDBJ databases">
        <authorList>
            <person name="Zeman M."/>
            <person name="Kubasova T."/>
            <person name="Jahodarova E."/>
            <person name="Nykrynova M."/>
            <person name="Rychlik I."/>
        </authorList>
    </citation>
    <scope>NUCLEOTIDE SEQUENCE</scope>
    <source>
        <strain evidence="6">84_SSukc20</strain>
    </source>
</reference>
<feature type="domain" description="Heparinase II N-terminal" evidence="5">
    <location>
        <begin position="223"/>
        <end position="479"/>
    </location>
</feature>
<dbReference type="Gene3D" id="2.70.98.70">
    <property type="match status" value="1"/>
</dbReference>
<evidence type="ECO:0000259" key="4">
    <source>
        <dbReference type="Pfam" id="PF07940"/>
    </source>
</evidence>
<dbReference type="InterPro" id="IPR008929">
    <property type="entry name" value="Chondroitin_lyas"/>
</dbReference>
<evidence type="ECO:0000256" key="3">
    <source>
        <dbReference type="SAM" id="SignalP"/>
    </source>
</evidence>
<accession>A0ABT7X8E4</accession>
<proteinExistence type="predicted"/>
<dbReference type="RefSeq" id="WP_301934925.1">
    <property type="nucleotide sequence ID" value="NZ_JAUEII010000034.1"/>
</dbReference>
<name>A0ABT7X8E4_9BACE</name>
<dbReference type="Proteomes" id="UP001167871">
    <property type="component" value="Unassembled WGS sequence"/>
</dbReference>
<sequence length="851" mass="96095">MKKNFLPFRCYVPVLVLAVCWLGCPACSDEAVEPEPSVPQPETTYPDAYQDKERTQPYPKTSNELIVNPAPFLVPQAMKTGERLQYALSRTEDFEDAEISEPQDGCMYNLHRALDAGTWYWRFRSTDAEGAGPGAWSETYAFEVKSETPVFITPPFEDFLENAPRVHPRLYCFLNPYIHEARQNVTSHPEYRQLTARASIALEADYGAMNLYADAETLRQHATWLYHAYYLTQDERYADKLVELLDAMLALPPTDAQLFTDNFTTSALTLAHAAVYDLLYGRLTATQRSGAEELMMRALRHSYQEQCGVEENHIFDNHFWQQNMRILTQAAFLLYDKAEYADEALPILKYYYELWTARAPASGFNRDGIWHNGTGYFPANVKTLAYMPALFSYVARFDFLQHPWYRNAGRALAYTNPPDSKSTGFGDNSENGDAPNRLTAAFADYLARETGDAYAGWYAGECQSLVRQDYELRLYRMCSNRTYESALPEDAAKMVWYSDAGEVSMHSHLGDAGNDLALSFRSSTFGSGSHTTASQNAFNLLFKGHDVYRSTGYYQAFADAHNLMSYRHTRAHNTILVNGIGQPYSTEGYGSIVRALGGNHISYALGDASHAYCGISDDPMWVNYFAQAGITQTPDNGFGETPLTRYRRHVLMLHPRTVLIYDELEASEPVRWDWLLHSPVRFDINEAEQVLSTADEADGFYAVTQLFGSSEMDITQTDQFAVPPATGGAEYPNQWHLTASTDNQPATRYLTLIQVCEAGESPYIIRRDGDTFTWGDWTVEACLNASGSPRLVVRHRTEPVVFSYGEESPVIDGVPYLRQEASSSLLYDETDGEYQVMEMTDRAPIATRKGF</sequence>
<organism evidence="6 7">
    <name type="scientific">Bacteroides gallinaceum</name>
    <dbReference type="NCBI Taxonomy" id="1462571"/>
    <lineage>
        <taxon>Bacteria</taxon>
        <taxon>Pseudomonadati</taxon>
        <taxon>Bacteroidota</taxon>
        <taxon>Bacteroidia</taxon>
        <taxon>Bacteroidales</taxon>
        <taxon>Bacteroidaceae</taxon>
        <taxon>Bacteroides</taxon>
    </lineage>
</organism>
<dbReference type="InterPro" id="IPR032518">
    <property type="entry name" value="HepII_N"/>
</dbReference>
<evidence type="ECO:0000256" key="2">
    <source>
        <dbReference type="SAM" id="MobiDB-lite"/>
    </source>
</evidence>
<feature type="region of interest" description="Disordered" evidence="2">
    <location>
        <begin position="31"/>
        <end position="62"/>
    </location>
</feature>
<dbReference type="Pfam" id="PF07940">
    <property type="entry name" value="Hepar_II_III_C"/>
    <property type="match status" value="1"/>
</dbReference>
<dbReference type="InterPro" id="IPR013783">
    <property type="entry name" value="Ig-like_fold"/>
</dbReference>
<keyword evidence="7" id="KW-1185">Reference proteome</keyword>
<dbReference type="Pfam" id="PF16332">
    <property type="entry name" value="DUF4962"/>
    <property type="match status" value="2"/>
</dbReference>
<evidence type="ECO:0000256" key="1">
    <source>
        <dbReference type="ARBA" id="ARBA00004196"/>
    </source>
</evidence>
<dbReference type="SUPFAM" id="SSF48230">
    <property type="entry name" value="Chondroitin AC/alginate lyase"/>
    <property type="match status" value="1"/>
</dbReference>
<reference evidence="6" key="2">
    <citation type="submission" date="2024-05" db="EMBL/GenBank/DDBJ databases">
        <title>Identification and characterization of horizontal gene transfer across gut microbiota members of farm animals based on homology search.</title>
        <authorList>
            <person name="Schwarzerova J."/>
            <person name="Nykrynova M."/>
            <person name="Jureckova K."/>
            <person name="Cejkova D."/>
            <person name="Rychlik I."/>
        </authorList>
    </citation>
    <scope>NUCLEOTIDE SEQUENCE</scope>
    <source>
        <strain evidence="6">84_SSukc20</strain>
    </source>
</reference>